<comment type="subcellular location">
    <subcellularLocation>
        <location evidence="1">Membrane</location>
        <topology evidence="1">Multi-pass membrane protein</topology>
    </subcellularLocation>
</comment>
<dbReference type="GO" id="GO:0005886">
    <property type="term" value="C:plasma membrane"/>
    <property type="evidence" value="ECO:0007669"/>
    <property type="project" value="TreeGrafter"/>
</dbReference>
<evidence type="ECO:0000256" key="4">
    <source>
        <dbReference type="ARBA" id="ARBA00022989"/>
    </source>
</evidence>
<evidence type="ECO:0000313" key="9">
    <source>
        <dbReference type="Proteomes" id="UP000293360"/>
    </source>
</evidence>
<dbReference type="SUPFAM" id="SSF81338">
    <property type="entry name" value="Aquaporin-like"/>
    <property type="match status" value="1"/>
</dbReference>
<feature type="transmembrane region" description="Helical" evidence="7">
    <location>
        <begin position="65"/>
        <end position="88"/>
    </location>
</feature>
<evidence type="ECO:0000256" key="1">
    <source>
        <dbReference type="ARBA" id="ARBA00004141"/>
    </source>
</evidence>
<evidence type="ECO:0000256" key="3">
    <source>
        <dbReference type="ARBA" id="ARBA00022692"/>
    </source>
</evidence>
<organism evidence="8 9">
    <name type="scientific">Monosporascus ibericus</name>
    <dbReference type="NCBI Taxonomy" id="155417"/>
    <lineage>
        <taxon>Eukaryota</taxon>
        <taxon>Fungi</taxon>
        <taxon>Dikarya</taxon>
        <taxon>Ascomycota</taxon>
        <taxon>Pezizomycotina</taxon>
        <taxon>Sordariomycetes</taxon>
        <taxon>Xylariomycetidae</taxon>
        <taxon>Xylariales</taxon>
        <taxon>Xylariales incertae sedis</taxon>
        <taxon>Monosporascus</taxon>
    </lineage>
</organism>
<dbReference type="PANTHER" id="PTHR19139">
    <property type="entry name" value="AQUAPORIN TRANSPORTER"/>
    <property type="match status" value="1"/>
</dbReference>
<gene>
    <name evidence="8" type="ORF">DL764_008881</name>
</gene>
<dbReference type="Gene3D" id="1.20.1080.10">
    <property type="entry name" value="Glycerol uptake facilitator protein"/>
    <property type="match status" value="1"/>
</dbReference>
<dbReference type="InterPro" id="IPR023271">
    <property type="entry name" value="Aquaporin-like"/>
</dbReference>
<evidence type="ECO:0000256" key="6">
    <source>
        <dbReference type="RuleBase" id="RU000477"/>
    </source>
</evidence>
<keyword evidence="3 6" id="KW-0812">Transmembrane</keyword>
<sequence>MTFRRTPIPVVPSSSTEYLLISRTGTMFYTLPPRLTIRCPLPKRTLPLSIRSVDLQQTSLPRWSLLAKLLFISLCFGISLAVNAWVFYRIGGGLLNPAVTLAMVIVGAVSVLRGILVIISQILGAMVAAAVVEGLTPGRLNVGTGLGGVTTTSQGLFIEMFLTAQLVFTILMLGRALLAAGFYLFVKALQYETVNPGQDDAGDAPVHEHGARDIEAWYGTISRCYSSNG</sequence>
<dbReference type="InterPro" id="IPR000425">
    <property type="entry name" value="MIP"/>
</dbReference>
<evidence type="ECO:0008006" key="10">
    <source>
        <dbReference type="Google" id="ProtNLM"/>
    </source>
</evidence>
<proteinExistence type="inferred from homology"/>
<comment type="similarity">
    <text evidence="2 6">Belongs to the MIP/aquaporin (TC 1.A.8) family.</text>
</comment>
<dbReference type="Proteomes" id="UP000293360">
    <property type="component" value="Unassembled WGS sequence"/>
</dbReference>
<dbReference type="STRING" id="155417.A0A4Q4SYN4"/>
<feature type="transmembrane region" description="Helical" evidence="7">
    <location>
        <begin position="94"/>
        <end position="115"/>
    </location>
</feature>
<dbReference type="GO" id="GO:0015250">
    <property type="term" value="F:water channel activity"/>
    <property type="evidence" value="ECO:0007669"/>
    <property type="project" value="TreeGrafter"/>
</dbReference>
<dbReference type="PRINTS" id="PR00783">
    <property type="entry name" value="MINTRINSICP"/>
</dbReference>
<name>A0A4Q4SYN4_9PEZI</name>
<feature type="transmembrane region" description="Helical" evidence="7">
    <location>
        <begin position="122"/>
        <end position="140"/>
    </location>
</feature>
<evidence type="ECO:0000313" key="8">
    <source>
        <dbReference type="EMBL" id="RYO87293.1"/>
    </source>
</evidence>
<dbReference type="PANTHER" id="PTHR19139:SF199">
    <property type="entry name" value="MIP17260P"/>
    <property type="match status" value="1"/>
</dbReference>
<keyword evidence="4 7" id="KW-1133">Transmembrane helix</keyword>
<keyword evidence="6" id="KW-0813">Transport</keyword>
<protein>
    <recommendedName>
        <fullName evidence="10">Aquaporin</fullName>
    </recommendedName>
</protein>
<dbReference type="OrthoDB" id="3222at2759"/>
<reference evidence="8 9" key="1">
    <citation type="submission" date="2018-06" db="EMBL/GenBank/DDBJ databases">
        <title>Complete Genomes of Monosporascus.</title>
        <authorList>
            <person name="Robinson A.J."/>
            <person name="Natvig D.O."/>
        </authorList>
    </citation>
    <scope>NUCLEOTIDE SEQUENCE [LARGE SCALE GENOMIC DNA]</scope>
    <source>
        <strain evidence="8 9">CBS 110550</strain>
    </source>
</reference>
<keyword evidence="9" id="KW-1185">Reference proteome</keyword>
<dbReference type="EMBL" id="QJNU01000753">
    <property type="protein sequence ID" value="RYO87293.1"/>
    <property type="molecule type" value="Genomic_DNA"/>
</dbReference>
<feature type="transmembrane region" description="Helical" evidence="7">
    <location>
        <begin position="160"/>
        <end position="186"/>
    </location>
</feature>
<dbReference type="AlphaFoldDB" id="A0A4Q4SYN4"/>
<accession>A0A4Q4SYN4</accession>
<evidence type="ECO:0000256" key="5">
    <source>
        <dbReference type="ARBA" id="ARBA00023136"/>
    </source>
</evidence>
<dbReference type="InterPro" id="IPR034294">
    <property type="entry name" value="Aquaporin_transptr"/>
</dbReference>
<keyword evidence="5 7" id="KW-0472">Membrane</keyword>
<dbReference type="Pfam" id="PF00230">
    <property type="entry name" value="MIP"/>
    <property type="match status" value="1"/>
</dbReference>
<evidence type="ECO:0000256" key="7">
    <source>
        <dbReference type="SAM" id="Phobius"/>
    </source>
</evidence>
<evidence type="ECO:0000256" key="2">
    <source>
        <dbReference type="ARBA" id="ARBA00006175"/>
    </source>
</evidence>
<comment type="caution">
    <text evidence="8">The sequence shown here is derived from an EMBL/GenBank/DDBJ whole genome shotgun (WGS) entry which is preliminary data.</text>
</comment>